<dbReference type="EMBL" id="MU277282">
    <property type="protein sequence ID" value="KAI0055692.1"/>
    <property type="molecule type" value="Genomic_DNA"/>
</dbReference>
<proteinExistence type="predicted"/>
<reference evidence="1" key="1">
    <citation type="submission" date="2021-03" db="EMBL/GenBank/DDBJ databases">
        <authorList>
            <consortium name="DOE Joint Genome Institute"/>
            <person name="Ahrendt S."/>
            <person name="Looney B.P."/>
            <person name="Miyauchi S."/>
            <person name="Morin E."/>
            <person name="Drula E."/>
            <person name="Courty P.E."/>
            <person name="Chicoki N."/>
            <person name="Fauchery L."/>
            <person name="Kohler A."/>
            <person name="Kuo A."/>
            <person name="Labutti K."/>
            <person name="Pangilinan J."/>
            <person name="Lipzen A."/>
            <person name="Riley R."/>
            <person name="Andreopoulos W."/>
            <person name="He G."/>
            <person name="Johnson J."/>
            <person name="Barry K.W."/>
            <person name="Grigoriev I.V."/>
            <person name="Nagy L."/>
            <person name="Hibbett D."/>
            <person name="Henrissat B."/>
            <person name="Matheny P.B."/>
            <person name="Labbe J."/>
            <person name="Martin F."/>
        </authorList>
    </citation>
    <scope>NUCLEOTIDE SEQUENCE</scope>
    <source>
        <strain evidence="1">HHB10654</strain>
    </source>
</reference>
<evidence type="ECO:0000313" key="2">
    <source>
        <dbReference type="Proteomes" id="UP000814140"/>
    </source>
</evidence>
<accession>A0ACB8SHI9</accession>
<evidence type="ECO:0000313" key="1">
    <source>
        <dbReference type="EMBL" id="KAI0055692.1"/>
    </source>
</evidence>
<comment type="caution">
    <text evidence="1">The sequence shown here is derived from an EMBL/GenBank/DDBJ whole genome shotgun (WGS) entry which is preliminary data.</text>
</comment>
<protein>
    <submittedName>
        <fullName evidence="1">Uncharacterized protein</fullName>
    </submittedName>
</protein>
<name>A0ACB8SHI9_9AGAM</name>
<gene>
    <name evidence="1" type="ORF">BV25DRAFT_1921599</name>
</gene>
<dbReference type="Proteomes" id="UP000814140">
    <property type="component" value="Unassembled WGS sequence"/>
</dbReference>
<reference evidence="1" key="2">
    <citation type="journal article" date="2022" name="New Phytol.">
        <title>Evolutionary transition to the ectomycorrhizal habit in the genomes of a hyperdiverse lineage of mushroom-forming fungi.</title>
        <authorList>
            <person name="Looney B."/>
            <person name="Miyauchi S."/>
            <person name="Morin E."/>
            <person name="Drula E."/>
            <person name="Courty P.E."/>
            <person name="Kohler A."/>
            <person name="Kuo A."/>
            <person name="LaButti K."/>
            <person name="Pangilinan J."/>
            <person name="Lipzen A."/>
            <person name="Riley R."/>
            <person name="Andreopoulos W."/>
            <person name="He G."/>
            <person name="Johnson J."/>
            <person name="Nolan M."/>
            <person name="Tritt A."/>
            <person name="Barry K.W."/>
            <person name="Grigoriev I.V."/>
            <person name="Nagy L.G."/>
            <person name="Hibbett D."/>
            <person name="Henrissat B."/>
            <person name="Matheny P.B."/>
            <person name="Labbe J."/>
            <person name="Martin F.M."/>
        </authorList>
    </citation>
    <scope>NUCLEOTIDE SEQUENCE</scope>
    <source>
        <strain evidence="1">HHB10654</strain>
    </source>
</reference>
<sequence>MDHGQDNQWPATPPPNFGLIGPGQPPVPIDIHGQAGGHGELGADVGGAIDDAMAGALVAFEHPPPPPPIFLEVAYDPLRRSYRRLAVEPSIHSTAFYQKEDYSTFPALHRIAFQYYTLCSVTFAYIVTSPHTAERFWTTRTLFDLNAPLYITVLAALETMANLKDDGQPGGLAFPRETHIFPKITSTMLRLVGEYFGEFRATITGTAYDNIVAPIAPPDDGPKFGIDLYRVYYRWDLHDGGAALPPVRDPASRQALARGLLADNNFLHSAPGANDYMNRHVITLLRLNFWMNSRPTPPDEEEILGMYMRMRRYSEANRTPVGTRPIIDWIPVHLYFATVTAVRQALLDVANGREHLSEPSGAHYRREHEDLERACQATWPALLRALVHIPQILAESFPGGYAARR</sequence>
<organism evidence="1 2">
    <name type="scientific">Artomyces pyxidatus</name>
    <dbReference type="NCBI Taxonomy" id="48021"/>
    <lineage>
        <taxon>Eukaryota</taxon>
        <taxon>Fungi</taxon>
        <taxon>Dikarya</taxon>
        <taxon>Basidiomycota</taxon>
        <taxon>Agaricomycotina</taxon>
        <taxon>Agaricomycetes</taxon>
        <taxon>Russulales</taxon>
        <taxon>Auriscalpiaceae</taxon>
        <taxon>Artomyces</taxon>
    </lineage>
</organism>
<keyword evidence="2" id="KW-1185">Reference proteome</keyword>